<dbReference type="InterPro" id="IPR011009">
    <property type="entry name" value="Kinase-like_dom_sf"/>
</dbReference>
<dbReference type="InterPro" id="IPR025111">
    <property type="entry name" value="DUF4032"/>
</dbReference>
<sequence>MREICHDGQVLQITTIRPAADIYDLPWSTPLEDWPEDLLAVLPRGISRHTVRFVRTSQGVIAVKEIKDDIAYREYHLLRALGRLDIPCVQPFGIVSGRTDDQGNPLDGALLTYHLQYSLPFRALFSQALRQDTARRLIDALAVLLVRLHLQGFWWGDVSLSNTLFRRDAGEFAAYLVDAETGELRDQLSDGQREHDLEIARINIAGELLDLEAGGLLPPGQDPLEIAVHIMSRYAALWSALTETETYDTGERWRVDERIRRLNDLGFDVGELSLTTDLDGSRILIQPKVVDAGHHSRRLLRLTGLDVGEGQARRLLNDLDSFRASINAQGEDEAIVANQWLNQIYLPVTRTAHPSLIRKLEPAELFHEVLEHRWYLSERLGHDIPIEDAVRDYTQTILPSRADEQTVVDADTQELDLTEMFSDDDFDEVELDQDGNPVEATGEEWTADDDDSAWVLNDWNPDWRTRD</sequence>
<dbReference type="GO" id="GO:0016301">
    <property type="term" value="F:kinase activity"/>
    <property type="evidence" value="ECO:0007669"/>
    <property type="project" value="UniProtKB-KW"/>
</dbReference>
<proteinExistence type="predicted"/>
<reference evidence="4" key="1">
    <citation type="journal article" date="2019" name="Int. J. Syst. Evol. Microbiol.">
        <title>The Global Catalogue of Microorganisms (GCM) 10K type strain sequencing project: providing services to taxonomists for standard genome sequencing and annotation.</title>
        <authorList>
            <consortium name="The Broad Institute Genomics Platform"/>
            <consortium name="The Broad Institute Genome Sequencing Center for Infectious Disease"/>
            <person name="Wu L."/>
            <person name="Ma J."/>
        </authorList>
    </citation>
    <scope>NUCLEOTIDE SEQUENCE [LARGE SCALE GENOMIC DNA]</scope>
    <source>
        <strain evidence="4">NBRC 105830</strain>
    </source>
</reference>
<protein>
    <submittedName>
        <fullName evidence="3">LPS kinase</fullName>
    </submittedName>
</protein>
<evidence type="ECO:0000313" key="3">
    <source>
        <dbReference type="EMBL" id="GMA20767.1"/>
    </source>
</evidence>
<dbReference type="EMBL" id="BSUJ01000001">
    <property type="protein sequence ID" value="GMA20767.1"/>
    <property type="molecule type" value="Genomic_DNA"/>
</dbReference>
<organism evidence="3 4">
    <name type="scientific">Arsenicicoccus piscis</name>
    <dbReference type="NCBI Taxonomy" id="673954"/>
    <lineage>
        <taxon>Bacteria</taxon>
        <taxon>Bacillati</taxon>
        <taxon>Actinomycetota</taxon>
        <taxon>Actinomycetes</taxon>
        <taxon>Micrococcales</taxon>
        <taxon>Intrasporangiaceae</taxon>
        <taxon>Arsenicicoccus</taxon>
    </lineage>
</organism>
<evidence type="ECO:0000313" key="4">
    <source>
        <dbReference type="Proteomes" id="UP001157109"/>
    </source>
</evidence>
<evidence type="ECO:0000259" key="2">
    <source>
        <dbReference type="Pfam" id="PF13224"/>
    </source>
</evidence>
<feature type="compositionally biased region" description="Acidic residues" evidence="1">
    <location>
        <begin position="441"/>
        <end position="452"/>
    </location>
</feature>
<evidence type="ECO:0000256" key="1">
    <source>
        <dbReference type="SAM" id="MobiDB-lite"/>
    </source>
</evidence>
<feature type="domain" description="DUF4032" evidence="2">
    <location>
        <begin position="237"/>
        <end position="398"/>
    </location>
</feature>
<accession>A0ABQ6HRH3</accession>
<feature type="region of interest" description="Disordered" evidence="1">
    <location>
        <begin position="434"/>
        <end position="467"/>
    </location>
</feature>
<dbReference type="Pfam" id="PF13224">
    <property type="entry name" value="DUF4032"/>
    <property type="match status" value="1"/>
</dbReference>
<keyword evidence="3" id="KW-0808">Transferase</keyword>
<dbReference type="Proteomes" id="UP001157109">
    <property type="component" value="Unassembled WGS sequence"/>
</dbReference>
<keyword evidence="3" id="KW-0418">Kinase</keyword>
<gene>
    <name evidence="3" type="ORF">GCM10025862_27880</name>
</gene>
<dbReference type="Pfam" id="PF06293">
    <property type="entry name" value="Kdo"/>
    <property type="match status" value="1"/>
</dbReference>
<name>A0ABQ6HRH3_9MICO</name>
<comment type="caution">
    <text evidence="3">The sequence shown here is derived from an EMBL/GenBank/DDBJ whole genome shotgun (WGS) entry which is preliminary data.</text>
</comment>
<keyword evidence="4" id="KW-1185">Reference proteome</keyword>
<dbReference type="SUPFAM" id="SSF56112">
    <property type="entry name" value="Protein kinase-like (PK-like)"/>
    <property type="match status" value="1"/>
</dbReference>